<name>B6ASF6_9BACT</name>
<dbReference type="EMBL" id="DS995266">
    <property type="protein sequence ID" value="EDZ37945.1"/>
    <property type="molecule type" value="Genomic_DNA"/>
</dbReference>
<reference evidence="2" key="2">
    <citation type="journal article" date="2008" name="PLoS Biol.">
        <title>Population genomic analysis of strain variation in Leptospirillum group II bacteria involved in acid mine drainage formation.</title>
        <authorList>
            <person name="Simmons S.L."/>
            <person name="Dibartolo G."/>
            <person name="Denef V.J."/>
            <person name="Goltsman D.S."/>
            <person name="Thelen M.P."/>
            <person name="Banfield J.F."/>
        </authorList>
    </citation>
    <scope>NUCLEOTIDE SEQUENCE [LARGE SCALE GENOMIC DNA]</scope>
</reference>
<dbReference type="Pfam" id="PF12973">
    <property type="entry name" value="Cupin_7"/>
    <property type="match status" value="1"/>
</dbReference>
<protein>
    <recommendedName>
        <fullName evidence="1">ChrR-like cupin domain-containing protein</fullName>
    </recommendedName>
</protein>
<dbReference type="SUPFAM" id="SSF51182">
    <property type="entry name" value="RmlC-like cupins"/>
    <property type="match status" value="1"/>
</dbReference>
<evidence type="ECO:0000313" key="2">
    <source>
        <dbReference type="EMBL" id="EDZ37945.1"/>
    </source>
</evidence>
<dbReference type="InterPro" id="IPR014710">
    <property type="entry name" value="RmlC-like_jellyroll"/>
</dbReference>
<dbReference type="InterPro" id="IPR025979">
    <property type="entry name" value="ChrR-like_cupin_dom"/>
</dbReference>
<accession>B6ASF6</accession>
<evidence type="ECO:0000259" key="1">
    <source>
        <dbReference type="Pfam" id="PF12973"/>
    </source>
</evidence>
<proteinExistence type="predicted"/>
<dbReference type="InterPro" id="IPR011051">
    <property type="entry name" value="RmlC_Cupin_sf"/>
</dbReference>
<gene>
    <name evidence="2" type="ORF">CGL2_11185005</name>
</gene>
<organism evidence="2">
    <name type="scientific">Leptospirillum sp. Group II '5-way CG'</name>
    <dbReference type="NCBI Taxonomy" id="419541"/>
    <lineage>
        <taxon>Bacteria</taxon>
        <taxon>Pseudomonadati</taxon>
        <taxon>Nitrospirota</taxon>
        <taxon>Nitrospiria</taxon>
        <taxon>Nitrospirales</taxon>
        <taxon>Nitrospiraceae</taxon>
        <taxon>Leptospirillum</taxon>
    </lineage>
</organism>
<feature type="domain" description="ChrR-like cupin" evidence="1">
    <location>
        <begin position="19"/>
        <end position="107"/>
    </location>
</feature>
<reference evidence="2" key="1">
    <citation type="journal article" date="2004" name="Nature">
        <title>Community structure and metabolism through reconstruction of microbial genomes from the environment.</title>
        <authorList>
            <person name="Tyson G.W."/>
            <person name="Chapman J."/>
            <person name="Hugenholtz P."/>
            <person name="Allen E.E."/>
            <person name="Ram R.J."/>
            <person name="Richardson P.M."/>
            <person name="Solovyev V.V."/>
            <person name="Rubin E.M."/>
            <person name="Rokhsar D.S."/>
            <person name="Banfield J.F."/>
        </authorList>
    </citation>
    <scope>NUCLEOTIDE SEQUENCE [LARGE SCALE GENOMIC DNA]</scope>
</reference>
<dbReference type="Gene3D" id="2.60.120.10">
    <property type="entry name" value="Jelly Rolls"/>
    <property type="match status" value="1"/>
</dbReference>
<sequence length="112" mass="12169">MTMSQQFKDASEQQFSAIDFLPGSSWSPLAEPVPSGSIHRLKMKAGSTIPPHTHPADEFVILLSGELITGGRKCEEGCFWFTPAGTRQGPHEAVTDIELITIRLGPMGPFES</sequence>
<dbReference type="AlphaFoldDB" id="B6ASF6"/>